<keyword evidence="2" id="KW-1185">Reference proteome</keyword>
<dbReference type="InterPro" id="IPR003772">
    <property type="entry name" value="YceD"/>
</dbReference>
<accession>A0ABR7YGF3</accession>
<evidence type="ECO:0000313" key="2">
    <source>
        <dbReference type="Proteomes" id="UP000651271"/>
    </source>
</evidence>
<name>A0ABR7YGF3_9SPHI</name>
<reference evidence="1 2" key="1">
    <citation type="submission" date="2020-08" db="EMBL/GenBank/DDBJ databases">
        <title>Sphingobacterium sp. DN04309 isolated from aquaculture water.</title>
        <authorList>
            <person name="Zhang M."/>
        </authorList>
    </citation>
    <scope>NUCLEOTIDE SEQUENCE [LARGE SCALE GENOMIC DNA]</scope>
    <source>
        <strain evidence="1 2">DN04309</strain>
    </source>
</reference>
<evidence type="ECO:0000313" key="1">
    <source>
        <dbReference type="EMBL" id="MBD1430392.1"/>
    </source>
</evidence>
<dbReference type="Pfam" id="PF02620">
    <property type="entry name" value="YceD"/>
    <property type="match status" value="1"/>
</dbReference>
<dbReference type="EMBL" id="JACOIJ010000026">
    <property type="protein sequence ID" value="MBD1430392.1"/>
    <property type="molecule type" value="Genomic_DNA"/>
</dbReference>
<protein>
    <submittedName>
        <fullName evidence="1">DUF177 domain-containing protein</fullName>
    </submittedName>
</protein>
<organism evidence="1 2">
    <name type="scientific">Sphingobacterium litopenaei</name>
    <dbReference type="NCBI Taxonomy" id="2763500"/>
    <lineage>
        <taxon>Bacteria</taxon>
        <taxon>Pseudomonadati</taxon>
        <taxon>Bacteroidota</taxon>
        <taxon>Sphingobacteriia</taxon>
        <taxon>Sphingobacteriales</taxon>
        <taxon>Sphingobacteriaceae</taxon>
        <taxon>Sphingobacterium</taxon>
    </lineage>
</organism>
<dbReference type="Proteomes" id="UP000651271">
    <property type="component" value="Unassembled WGS sequence"/>
</dbReference>
<comment type="caution">
    <text evidence="1">The sequence shown here is derived from an EMBL/GenBank/DDBJ whole genome shotgun (WGS) entry which is preliminary data.</text>
</comment>
<dbReference type="RefSeq" id="WP_165291593.1">
    <property type="nucleotide sequence ID" value="NZ_JACOIJ010000026.1"/>
</dbReference>
<proteinExistence type="predicted"/>
<sequence>MKYLKQYRIPFSGLAAGKHDFEFEINDKFFDCYEHSLVKKGNLTANVSLQKQEAMLIVNFDIQGTIKLNCDVCLAEFDAPVSFQERIIVKFINEEWDNETDEVIILNKTDHELDIANLLYEYINVQVPYYTKCTEQGVNITCDPEMLAKISSEEEGSDIEEENIDPRWAALKNIKNN</sequence>
<gene>
    <name evidence="1" type="ORF">H8B04_12585</name>
</gene>